<dbReference type="RefSeq" id="WP_344611158.1">
    <property type="nucleotide sequence ID" value="NZ_BAAARV010000007.1"/>
</dbReference>
<dbReference type="InterPro" id="IPR002657">
    <property type="entry name" value="BilAc:Na_symport/Acr3"/>
</dbReference>
<feature type="transmembrane region" description="Helical" evidence="5">
    <location>
        <begin position="172"/>
        <end position="192"/>
    </location>
</feature>
<name>A0ABN3FL91_9ACTN</name>
<organism evidence="6 7">
    <name type="scientific">Dactylosporangium salmoneum</name>
    <dbReference type="NCBI Taxonomy" id="53361"/>
    <lineage>
        <taxon>Bacteria</taxon>
        <taxon>Bacillati</taxon>
        <taxon>Actinomycetota</taxon>
        <taxon>Actinomycetes</taxon>
        <taxon>Micromonosporales</taxon>
        <taxon>Micromonosporaceae</taxon>
        <taxon>Dactylosporangium</taxon>
    </lineage>
</organism>
<feature type="transmembrane region" description="Helical" evidence="5">
    <location>
        <begin position="101"/>
        <end position="123"/>
    </location>
</feature>
<accession>A0ABN3FL91</accession>
<evidence type="ECO:0000256" key="4">
    <source>
        <dbReference type="ARBA" id="ARBA00023136"/>
    </source>
</evidence>
<dbReference type="EMBL" id="BAAARV010000007">
    <property type="protein sequence ID" value="GAA2332469.1"/>
    <property type="molecule type" value="Genomic_DNA"/>
</dbReference>
<feature type="transmembrane region" description="Helical" evidence="5">
    <location>
        <begin position="6"/>
        <end position="32"/>
    </location>
</feature>
<evidence type="ECO:0000256" key="2">
    <source>
        <dbReference type="ARBA" id="ARBA00022692"/>
    </source>
</evidence>
<reference evidence="6 7" key="1">
    <citation type="journal article" date="2019" name="Int. J. Syst. Evol. Microbiol.">
        <title>The Global Catalogue of Microorganisms (GCM) 10K type strain sequencing project: providing services to taxonomists for standard genome sequencing and annotation.</title>
        <authorList>
            <consortium name="The Broad Institute Genomics Platform"/>
            <consortium name="The Broad Institute Genome Sequencing Center for Infectious Disease"/>
            <person name="Wu L."/>
            <person name="Ma J."/>
        </authorList>
    </citation>
    <scope>NUCLEOTIDE SEQUENCE [LARGE SCALE GENOMIC DNA]</scope>
    <source>
        <strain evidence="6 7">JCM 3272</strain>
    </source>
</reference>
<dbReference type="InterPro" id="IPR038770">
    <property type="entry name" value="Na+/solute_symporter_sf"/>
</dbReference>
<evidence type="ECO:0000256" key="3">
    <source>
        <dbReference type="ARBA" id="ARBA00022989"/>
    </source>
</evidence>
<keyword evidence="3 5" id="KW-1133">Transmembrane helix</keyword>
<feature type="transmembrane region" description="Helical" evidence="5">
    <location>
        <begin position="39"/>
        <end position="56"/>
    </location>
</feature>
<protein>
    <recommendedName>
        <fullName evidence="8">Bile acid:sodium symporter</fullName>
    </recommendedName>
</protein>
<dbReference type="Proteomes" id="UP001501444">
    <property type="component" value="Unassembled WGS sequence"/>
</dbReference>
<evidence type="ECO:0000256" key="5">
    <source>
        <dbReference type="SAM" id="Phobius"/>
    </source>
</evidence>
<keyword evidence="4 5" id="KW-0472">Membrane</keyword>
<feature type="transmembrane region" description="Helical" evidence="5">
    <location>
        <begin position="258"/>
        <end position="280"/>
    </location>
</feature>
<proteinExistence type="predicted"/>
<evidence type="ECO:0000313" key="6">
    <source>
        <dbReference type="EMBL" id="GAA2332469.1"/>
    </source>
</evidence>
<feature type="transmembrane region" description="Helical" evidence="5">
    <location>
        <begin position="138"/>
        <end position="160"/>
    </location>
</feature>
<dbReference type="Gene3D" id="1.20.1530.20">
    <property type="match status" value="1"/>
</dbReference>
<feature type="transmembrane region" description="Helical" evidence="5">
    <location>
        <begin position="62"/>
        <end position="80"/>
    </location>
</feature>
<gene>
    <name evidence="6" type="ORF">GCM10010170_011410</name>
</gene>
<sequence length="296" mass="29737">MDVVLLLVNVVTIVFITSTMFGAGLGSTAAALPAVATDVPLLLLALLVNIVLVPLVAWGLGILFHLAAAAFIALVLVAASPGGPFGAKLAMMQHGDTTTGAAMQVLLAAVGSVTFAPVANLVIRTAGIAEGFTLDVGALIRTVALLQLVPFAIGLLIRHVRPELADRWQPRTAALSNGTFLAVLAGMFAGNWQQIAALLGSRTLLAGIVLTAAAGVAGTLLATGSMPRRTTMGGVAATRNVGPALTAVGLAFHNDPAILGALAGVLALGLVVSIPAAVVLGRGRRPPDAAEQPATQ</sequence>
<evidence type="ECO:0000313" key="7">
    <source>
        <dbReference type="Proteomes" id="UP001501444"/>
    </source>
</evidence>
<keyword evidence="7" id="KW-1185">Reference proteome</keyword>
<evidence type="ECO:0000256" key="1">
    <source>
        <dbReference type="ARBA" id="ARBA00004141"/>
    </source>
</evidence>
<evidence type="ECO:0008006" key="8">
    <source>
        <dbReference type="Google" id="ProtNLM"/>
    </source>
</evidence>
<keyword evidence="2 5" id="KW-0812">Transmembrane</keyword>
<dbReference type="Pfam" id="PF01758">
    <property type="entry name" value="SBF"/>
    <property type="match status" value="1"/>
</dbReference>
<comment type="caution">
    <text evidence="6">The sequence shown here is derived from an EMBL/GenBank/DDBJ whole genome shotgun (WGS) entry which is preliminary data.</text>
</comment>
<feature type="transmembrane region" description="Helical" evidence="5">
    <location>
        <begin position="204"/>
        <end position="222"/>
    </location>
</feature>
<comment type="subcellular location">
    <subcellularLocation>
        <location evidence="1">Membrane</location>
        <topology evidence="1">Multi-pass membrane protein</topology>
    </subcellularLocation>
</comment>